<dbReference type="Proteomes" id="UP001213681">
    <property type="component" value="Unassembled WGS sequence"/>
</dbReference>
<sequence length="278" mass="29112">MVAAVALLVPTVAGTTTAQSTEIDILFPALNEMDMNNLEGSIMSADASSTTIQIDCRSSVTAQCISSGYVLPQTLTKGPSFQDYYYDVTSLFNSTIFVITGRLDCNMTSSTLGASCFASTSTWASRGTNASSSVWSTSVTISSFNLKYNTLTVSSGLENLQTATTAAIIASPSQTVTSTPTPTTTPAVETSSAGHSSSKAWIAGLVIGVLAGLALVAGTAIWCVGRRHKMNTKPLGWEPTNKIPGKSGPRAQNAELKELPAGSQRAELSTQNNRHELL</sequence>
<keyword evidence="3" id="KW-0732">Signal</keyword>
<dbReference type="AlphaFoldDB" id="A0AAD6CAV3"/>
<feature type="transmembrane region" description="Helical" evidence="2">
    <location>
        <begin position="200"/>
        <end position="224"/>
    </location>
</feature>
<proteinExistence type="predicted"/>
<keyword evidence="2" id="KW-0472">Membrane</keyword>
<keyword evidence="5" id="KW-1185">Reference proteome</keyword>
<dbReference type="CDD" id="cd12087">
    <property type="entry name" value="TM_EGFR-like"/>
    <property type="match status" value="1"/>
</dbReference>
<name>A0AAD6CAV3_9EURO</name>
<feature type="region of interest" description="Disordered" evidence="1">
    <location>
        <begin position="257"/>
        <end position="278"/>
    </location>
</feature>
<accession>A0AAD6CAV3</accession>
<dbReference type="EMBL" id="JAPVEA010000003">
    <property type="protein sequence ID" value="KAJ5456094.1"/>
    <property type="molecule type" value="Genomic_DNA"/>
</dbReference>
<protein>
    <recommendedName>
        <fullName evidence="6">Mid2 domain-containing protein</fullName>
    </recommendedName>
</protein>
<reference evidence="4" key="1">
    <citation type="submission" date="2022-12" db="EMBL/GenBank/DDBJ databases">
        <authorList>
            <person name="Petersen C."/>
        </authorList>
    </citation>
    <scope>NUCLEOTIDE SEQUENCE</scope>
    <source>
        <strain evidence="4">IBT 16125</strain>
    </source>
</reference>
<dbReference type="GeneID" id="81597303"/>
<gene>
    <name evidence="4" type="ORF">N7458_003677</name>
</gene>
<keyword evidence="2" id="KW-1133">Transmembrane helix</keyword>
<reference evidence="4" key="2">
    <citation type="journal article" date="2023" name="IMA Fungus">
        <title>Comparative genomic study of the Penicillium genus elucidates a diverse pangenome and 15 lateral gene transfer events.</title>
        <authorList>
            <person name="Petersen C."/>
            <person name="Sorensen T."/>
            <person name="Nielsen M.R."/>
            <person name="Sondergaard T.E."/>
            <person name="Sorensen J.L."/>
            <person name="Fitzpatrick D.A."/>
            <person name="Frisvad J.C."/>
            <person name="Nielsen K.L."/>
        </authorList>
    </citation>
    <scope>NUCLEOTIDE SEQUENCE</scope>
    <source>
        <strain evidence="4">IBT 16125</strain>
    </source>
</reference>
<organism evidence="4 5">
    <name type="scientific">Penicillium daleae</name>
    <dbReference type="NCBI Taxonomy" id="63821"/>
    <lineage>
        <taxon>Eukaryota</taxon>
        <taxon>Fungi</taxon>
        <taxon>Dikarya</taxon>
        <taxon>Ascomycota</taxon>
        <taxon>Pezizomycotina</taxon>
        <taxon>Eurotiomycetes</taxon>
        <taxon>Eurotiomycetidae</taxon>
        <taxon>Eurotiales</taxon>
        <taxon>Aspergillaceae</taxon>
        <taxon>Penicillium</taxon>
    </lineage>
</organism>
<keyword evidence="2" id="KW-0812">Transmembrane</keyword>
<comment type="caution">
    <text evidence="4">The sequence shown here is derived from an EMBL/GenBank/DDBJ whole genome shotgun (WGS) entry which is preliminary data.</text>
</comment>
<feature type="chain" id="PRO_5042091759" description="Mid2 domain-containing protein" evidence="3">
    <location>
        <begin position="19"/>
        <end position="278"/>
    </location>
</feature>
<dbReference type="RefSeq" id="XP_056768467.1">
    <property type="nucleotide sequence ID" value="XM_056907060.1"/>
</dbReference>
<feature type="region of interest" description="Disordered" evidence="1">
    <location>
        <begin position="174"/>
        <end position="193"/>
    </location>
</feature>
<feature type="signal peptide" evidence="3">
    <location>
        <begin position="1"/>
        <end position="18"/>
    </location>
</feature>
<evidence type="ECO:0000313" key="4">
    <source>
        <dbReference type="EMBL" id="KAJ5456094.1"/>
    </source>
</evidence>
<evidence type="ECO:0000256" key="1">
    <source>
        <dbReference type="SAM" id="MobiDB-lite"/>
    </source>
</evidence>
<evidence type="ECO:0008006" key="6">
    <source>
        <dbReference type="Google" id="ProtNLM"/>
    </source>
</evidence>
<evidence type="ECO:0000256" key="2">
    <source>
        <dbReference type="SAM" id="Phobius"/>
    </source>
</evidence>
<evidence type="ECO:0000256" key="3">
    <source>
        <dbReference type="SAM" id="SignalP"/>
    </source>
</evidence>
<evidence type="ECO:0000313" key="5">
    <source>
        <dbReference type="Proteomes" id="UP001213681"/>
    </source>
</evidence>